<accession>A0AAP0WVU7</accession>
<dbReference type="GO" id="GO:0008356">
    <property type="term" value="P:asymmetric cell division"/>
    <property type="evidence" value="ECO:0007669"/>
    <property type="project" value="InterPro"/>
</dbReference>
<evidence type="ECO:0000313" key="3">
    <source>
        <dbReference type="Proteomes" id="UP001415857"/>
    </source>
</evidence>
<gene>
    <name evidence="2" type="ORF">L1049_027853</name>
</gene>
<organism evidence="2 3">
    <name type="scientific">Liquidambar formosana</name>
    <name type="common">Formosan gum</name>
    <dbReference type="NCBI Taxonomy" id="63359"/>
    <lineage>
        <taxon>Eukaryota</taxon>
        <taxon>Viridiplantae</taxon>
        <taxon>Streptophyta</taxon>
        <taxon>Embryophyta</taxon>
        <taxon>Tracheophyta</taxon>
        <taxon>Spermatophyta</taxon>
        <taxon>Magnoliopsida</taxon>
        <taxon>eudicotyledons</taxon>
        <taxon>Gunneridae</taxon>
        <taxon>Pentapetalae</taxon>
        <taxon>Saxifragales</taxon>
        <taxon>Altingiaceae</taxon>
        <taxon>Liquidambar</taxon>
    </lineage>
</organism>
<feature type="compositionally biased region" description="Basic and acidic residues" evidence="1">
    <location>
        <begin position="38"/>
        <end position="57"/>
    </location>
</feature>
<feature type="compositionally biased region" description="Polar residues" evidence="1">
    <location>
        <begin position="27"/>
        <end position="37"/>
    </location>
</feature>
<feature type="compositionally biased region" description="Basic and acidic residues" evidence="1">
    <location>
        <begin position="1"/>
        <end position="11"/>
    </location>
</feature>
<dbReference type="PANTHER" id="PTHR33476:SF7">
    <property type="entry name" value="EMB|CAB62613.1"/>
    <property type="match status" value="1"/>
</dbReference>
<keyword evidence="3" id="KW-1185">Reference proteome</keyword>
<name>A0AAP0WVU7_LIQFO</name>
<dbReference type="Proteomes" id="UP001415857">
    <property type="component" value="Unassembled WGS sequence"/>
</dbReference>
<dbReference type="PANTHER" id="PTHR33476">
    <property type="entry name" value="EMB|CAB62613.1"/>
    <property type="match status" value="1"/>
</dbReference>
<protein>
    <submittedName>
        <fullName evidence="2">Uncharacterized protein</fullName>
    </submittedName>
</protein>
<evidence type="ECO:0000313" key="2">
    <source>
        <dbReference type="EMBL" id="KAK9278288.1"/>
    </source>
</evidence>
<evidence type="ECO:0000256" key="1">
    <source>
        <dbReference type="SAM" id="MobiDB-lite"/>
    </source>
</evidence>
<proteinExistence type="predicted"/>
<dbReference type="InterPro" id="IPR040348">
    <property type="entry name" value="POLAR-like"/>
</dbReference>
<feature type="region of interest" description="Disordered" evidence="1">
    <location>
        <begin position="1"/>
        <end position="62"/>
    </location>
</feature>
<dbReference type="EMBL" id="JBBPBK010000009">
    <property type="protein sequence ID" value="KAK9278288.1"/>
    <property type="molecule type" value="Genomic_DNA"/>
</dbReference>
<comment type="caution">
    <text evidence="2">The sequence shown here is derived from an EMBL/GenBank/DDBJ whole genome shotgun (WGS) entry which is preliminary data.</text>
</comment>
<reference evidence="2 3" key="1">
    <citation type="journal article" date="2024" name="Plant J.">
        <title>Genome sequences and population genomics reveal climatic adaptation and genomic divergence between two closely related sweetgum species.</title>
        <authorList>
            <person name="Xu W.Q."/>
            <person name="Ren C.Q."/>
            <person name="Zhang X.Y."/>
            <person name="Comes H.P."/>
            <person name="Liu X.H."/>
            <person name="Li Y.G."/>
            <person name="Kettle C.J."/>
            <person name="Jalonen R."/>
            <person name="Gaisberger H."/>
            <person name="Ma Y.Z."/>
            <person name="Qiu Y.X."/>
        </authorList>
    </citation>
    <scope>NUCLEOTIDE SEQUENCE [LARGE SCALE GENOMIC DNA]</scope>
    <source>
        <strain evidence="2">Hangzhou</strain>
    </source>
</reference>
<sequence>MKDSLTMKELSDENYESQDTNEHSFHNRASNDSSPQQDMDKSTKYDAKEPYDYKSEENSGSISKIEAELEAELERLELSMSSSRLKREYPILLRLTQTSKQNSFRES</sequence>
<dbReference type="AlphaFoldDB" id="A0AAP0WVU7"/>